<dbReference type="Gene3D" id="1.10.10.10">
    <property type="entry name" value="Winged helix-like DNA-binding domain superfamily/Winged helix DNA-binding domain"/>
    <property type="match status" value="1"/>
</dbReference>
<dbReference type="AlphaFoldDB" id="A0AB39BGA9"/>
<dbReference type="InterPro" id="IPR011990">
    <property type="entry name" value="TPR-like_helical_dom_sf"/>
</dbReference>
<proteinExistence type="predicted"/>
<dbReference type="GO" id="GO:0006355">
    <property type="term" value="P:regulation of DNA-templated transcription"/>
    <property type="evidence" value="ECO:0007669"/>
    <property type="project" value="InterPro"/>
</dbReference>
<sequence>MVDIDRFRVVLGSTLPGAAPLTRTQWETLAWLSPELLVSVDRDQRLLVSAVMISARTSVGRVDDALELARRELERTAVGGSLDPAREGAAELLVAVAEAHATAGASRETALFADKAAAMEGALPAVVYRAQGLSALATALNGEYASATTTIAAADERRLEHGWEASAADFPLLLARVLVASAALDALALSSLAEQFRAIGGSSAIWRSTALAVDAMADLVRFDVGAGIAKSRLVGQSTAEGEVLMMIRGFARGIHADLLLLRGDAPQALALLRDEPSTPDHSLCFDMQRAAAWLALGRPRDALRTTDGCLRLGHRHCLRTIPPLLLRRAVAWERLGRPERADSEFAEAFHLVQSSGSLTPLLTVPRVETLALLHRFAAAHEGHRAAVEVLLTRLALVPVSSGARPVVPTLTKREEATARALYASTTHAELAAQLSVSVNTVKVHLRNLYAKLGVTNKHDAVDLLQSSGFFELP</sequence>
<name>A0AB39BGA9_9MICO</name>
<feature type="domain" description="HTH luxR-type" evidence="1">
    <location>
        <begin position="403"/>
        <end position="468"/>
    </location>
</feature>
<reference evidence="2" key="1">
    <citation type="submission" date="2024-05" db="EMBL/GenBank/DDBJ databases">
        <title>Herbiconiux sp. A18JL235.</title>
        <authorList>
            <person name="Zhang G."/>
        </authorList>
    </citation>
    <scope>NUCLEOTIDE SEQUENCE</scope>
    <source>
        <strain evidence="2">A18JL235</strain>
    </source>
</reference>
<gene>
    <name evidence="2" type="ORF">ABFY20_18945</name>
</gene>
<dbReference type="InterPro" id="IPR036388">
    <property type="entry name" value="WH-like_DNA-bd_sf"/>
</dbReference>
<dbReference type="PRINTS" id="PR00038">
    <property type="entry name" value="HTHLUXR"/>
</dbReference>
<dbReference type="InterPro" id="IPR000792">
    <property type="entry name" value="Tscrpt_reg_LuxR_C"/>
</dbReference>
<evidence type="ECO:0000259" key="1">
    <source>
        <dbReference type="PROSITE" id="PS50043"/>
    </source>
</evidence>
<dbReference type="InterPro" id="IPR016032">
    <property type="entry name" value="Sig_transdc_resp-reg_C-effctor"/>
</dbReference>
<organism evidence="2">
    <name type="scientific">Herbiconiux sp. A18JL235</name>
    <dbReference type="NCBI Taxonomy" id="3152363"/>
    <lineage>
        <taxon>Bacteria</taxon>
        <taxon>Bacillati</taxon>
        <taxon>Actinomycetota</taxon>
        <taxon>Actinomycetes</taxon>
        <taxon>Micrococcales</taxon>
        <taxon>Microbacteriaceae</taxon>
        <taxon>Herbiconiux</taxon>
    </lineage>
</organism>
<protein>
    <submittedName>
        <fullName evidence="2">Response regulator transcription factor</fullName>
    </submittedName>
</protein>
<dbReference type="GO" id="GO:0003677">
    <property type="term" value="F:DNA binding"/>
    <property type="evidence" value="ECO:0007669"/>
    <property type="project" value="InterPro"/>
</dbReference>
<dbReference type="Pfam" id="PF00196">
    <property type="entry name" value="GerE"/>
    <property type="match status" value="1"/>
</dbReference>
<dbReference type="RefSeq" id="WP_368497759.1">
    <property type="nucleotide sequence ID" value="NZ_CP162511.1"/>
</dbReference>
<evidence type="ECO:0000313" key="2">
    <source>
        <dbReference type="EMBL" id="XDI05371.1"/>
    </source>
</evidence>
<dbReference type="SUPFAM" id="SSF48452">
    <property type="entry name" value="TPR-like"/>
    <property type="match status" value="1"/>
</dbReference>
<dbReference type="PROSITE" id="PS50043">
    <property type="entry name" value="HTH_LUXR_2"/>
    <property type="match status" value="1"/>
</dbReference>
<accession>A0AB39BGA9</accession>
<dbReference type="EMBL" id="CP162511">
    <property type="protein sequence ID" value="XDI05371.1"/>
    <property type="molecule type" value="Genomic_DNA"/>
</dbReference>
<dbReference type="SUPFAM" id="SSF46894">
    <property type="entry name" value="C-terminal effector domain of the bipartite response regulators"/>
    <property type="match status" value="1"/>
</dbReference>
<dbReference type="CDD" id="cd06170">
    <property type="entry name" value="LuxR_C_like"/>
    <property type="match status" value="1"/>
</dbReference>
<dbReference type="SMART" id="SM00421">
    <property type="entry name" value="HTH_LUXR"/>
    <property type="match status" value="1"/>
</dbReference>